<evidence type="ECO:0000256" key="1">
    <source>
        <dbReference type="ARBA" id="ARBA00004651"/>
    </source>
</evidence>
<sequence length="417" mass="44168">MFKDYLANLRRIGRDARLMIATQAIMGFGYVGLYAVLFNLYLLRLDYNPAYIGQVNAIGRLGFALVGVPAGLLGVRFGPRPLLIAGEWIIVIGLVGAPLGEFLPHAIQGPWISLFYFLGFAGASLFFVNATPFLMAVSGKQERSHVFAVLATVMPLAAFAGSLCGGLLPGLTGYLLGVTDADPAAYRYPLMFAGTLFLLTVPLVLATHHGTTHKRDGEDTVNPLQGMRDAPLGTITSVAAVMFLASIGMGITMSFFNVYLDDGLDVATALIGTVTATTQLVSAFAPVLMPVVIARFGHVGGFQLGRLVMAAGMVPMALVPSLHVAALAMLLITAASSISQQIFTIYSQSAISTRWRTLMSGVVNTTMGCGWAITAWGGGLIIEHFGYNKVFLTGAATTVISVAVFALVARRAPEPTR</sequence>
<keyword evidence="6 7" id="KW-0472">Membrane</keyword>
<feature type="transmembrane region" description="Helical" evidence="7">
    <location>
        <begin position="358"/>
        <end position="378"/>
    </location>
</feature>
<proteinExistence type="predicted"/>
<name>A0A382C000_9ZZZZ</name>
<dbReference type="SUPFAM" id="SSF103473">
    <property type="entry name" value="MFS general substrate transporter"/>
    <property type="match status" value="1"/>
</dbReference>
<evidence type="ECO:0000313" key="9">
    <source>
        <dbReference type="EMBL" id="SVB19380.1"/>
    </source>
</evidence>
<evidence type="ECO:0000256" key="4">
    <source>
        <dbReference type="ARBA" id="ARBA00022692"/>
    </source>
</evidence>
<feature type="transmembrane region" description="Helical" evidence="7">
    <location>
        <begin position="82"/>
        <end position="99"/>
    </location>
</feature>
<feature type="transmembrane region" description="Helical" evidence="7">
    <location>
        <begin position="55"/>
        <end position="75"/>
    </location>
</feature>
<evidence type="ECO:0000256" key="7">
    <source>
        <dbReference type="SAM" id="Phobius"/>
    </source>
</evidence>
<evidence type="ECO:0000256" key="5">
    <source>
        <dbReference type="ARBA" id="ARBA00022989"/>
    </source>
</evidence>
<dbReference type="InterPro" id="IPR020846">
    <property type="entry name" value="MFS_dom"/>
</dbReference>
<feature type="transmembrane region" description="Helical" evidence="7">
    <location>
        <begin position="146"/>
        <end position="168"/>
    </location>
</feature>
<evidence type="ECO:0000256" key="6">
    <source>
        <dbReference type="ARBA" id="ARBA00023136"/>
    </source>
</evidence>
<dbReference type="GO" id="GO:0022857">
    <property type="term" value="F:transmembrane transporter activity"/>
    <property type="evidence" value="ECO:0007669"/>
    <property type="project" value="InterPro"/>
</dbReference>
<dbReference type="InterPro" id="IPR036259">
    <property type="entry name" value="MFS_trans_sf"/>
</dbReference>
<dbReference type="EMBL" id="UINC01032167">
    <property type="protein sequence ID" value="SVB19380.1"/>
    <property type="molecule type" value="Genomic_DNA"/>
</dbReference>
<dbReference type="GO" id="GO:0005886">
    <property type="term" value="C:plasma membrane"/>
    <property type="evidence" value="ECO:0007669"/>
    <property type="project" value="UniProtKB-SubCell"/>
</dbReference>
<evidence type="ECO:0000259" key="8">
    <source>
        <dbReference type="PROSITE" id="PS50850"/>
    </source>
</evidence>
<dbReference type="PANTHER" id="PTHR23517">
    <property type="entry name" value="RESISTANCE PROTEIN MDTM, PUTATIVE-RELATED-RELATED"/>
    <property type="match status" value="1"/>
</dbReference>
<dbReference type="Pfam" id="PF07690">
    <property type="entry name" value="MFS_1"/>
    <property type="match status" value="1"/>
</dbReference>
<keyword evidence="5 7" id="KW-1133">Transmembrane helix</keyword>
<evidence type="ECO:0000256" key="2">
    <source>
        <dbReference type="ARBA" id="ARBA00022448"/>
    </source>
</evidence>
<feature type="transmembrane region" description="Helical" evidence="7">
    <location>
        <begin position="390"/>
        <end position="409"/>
    </location>
</feature>
<keyword evidence="3" id="KW-1003">Cell membrane</keyword>
<reference evidence="9" key="1">
    <citation type="submission" date="2018-05" db="EMBL/GenBank/DDBJ databases">
        <authorList>
            <person name="Lanie J.A."/>
            <person name="Ng W.-L."/>
            <person name="Kazmierczak K.M."/>
            <person name="Andrzejewski T.M."/>
            <person name="Davidsen T.M."/>
            <person name="Wayne K.J."/>
            <person name="Tettelin H."/>
            <person name="Glass J.I."/>
            <person name="Rusch D."/>
            <person name="Podicherti R."/>
            <person name="Tsui H.-C.T."/>
            <person name="Winkler M.E."/>
        </authorList>
    </citation>
    <scope>NUCLEOTIDE SEQUENCE</scope>
</reference>
<feature type="transmembrane region" description="Helical" evidence="7">
    <location>
        <begin position="324"/>
        <end position="346"/>
    </location>
</feature>
<keyword evidence="4 7" id="KW-0812">Transmembrane</keyword>
<dbReference type="PROSITE" id="PS50850">
    <property type="entry name" value="MFS"/>
    <property type="match status" value="1"/>
</dbReference>
<comment type="subcellular location">
    <subcellularLocation>
        <location evidence="1">Cell membrane</location>
        <topology evidence="1">Multi-pass membrane protein</topology>
    </subcellularLocation>
</comment>
<protein>
    <recommendedName>
        <fullName evidence="8">Major facilitator superfamily (MFS) profile domain-containing protein</fullName>
    </recommendedName>
</protein>
<keyword evidence="2" id="KW-0813">Transport</keyword>
<evidence type="ECO:0000256" key="3">
    <source>
        <dbReference type="ARBA" id="ARBA00022475"/>
    </source>
</evidence>
<feature type="transmembrane region" description="Helical" evidence="7">
    <location>
        <begin position="111"/>
        <end position="134"/>
    </location>
</feature>
<feature type="domain" description="Major facilitator superfamily (MFS) profile" evidence="8">
    <location>
        <begin position="234"/>
        <end position="417"/>
    </location>
</feature>
<dbReference type="AlphaFoldDB" id="A0A382C000"/>
<feature type="transmembrane region" description="Helical" evidence="7">
    <location>
        <begin position="20"/>
        <end position="43"/>
    </location>
</feature>
<organism evidence="9">
    <name type="scientific">marine metagenome</name>
    <dbReference type="NCBI Taxonomy" id="408172"/>
    <lineage>
        <taxon>unclassified sequences</taxon>
        <taxon>metagenomes</taxon>
        <taxon>ecological metagenomes</taxon>
    </lineage>
</organism>
<gene>
    <name evidence="9" type="ORF">METZ01_LOCUS172234</name>
</gene>
<dbReference type="InterPro" id="IPR050171">
    <property type="entry name" value="MFS_Transporters"/>
</dbReference>
<accession>A0A382C000</accession>
<dbReference type="Gene3D" id="1.20.1250.20">
    <property type="entry name" value="MFS general substrate transporter like domains"/>
    <property type="match status" value="2"/>
</dbReference>
<feature type="transmembrane region" description="Helical" evidence="7">
    <location>
        <begin position="188"/>
        <end position="206"/>
    </location>
</feature>
<dbReference type="InterPro" id="IPR011701">
    <property type="entry name" value="MFS"/>
</dbReference>
<feature type="transmembrane region" description="Helical" evidence="7">
    <location>
        <begin position="235"/>
        <end position="260"/>
    </location>
</feature>